<feature type="compositionally biased region" description="Polar residues" evidence="1">
    <location>
        <begin position="27"/>
        <end position="39"/>
    </location>
</feature>
<feature type="region of interest" description="Disordered" evidence="1">
    <location>
        <begin position="304"/>
        <end position="406"/>
    </location>
</feature>
<feature type="region of interest" description="Disordered" evidence="1">
    <location>
        <begin position="888"/>
        <end position="911"/>
    </location>
</feature>
<feature type="transmembrane region" description="Helical" evidence="2">
    <location>
        <begin position="862"/>
        <end position="879"/>
    </location>
</feature>
<keyword evidence="2" id="KW-0812">Transmembrane</keyword>
<dbReference type="VEuPathDB" id="VectorBase:GPPI015691"/>
<dbReference type="InterPro" id="IPR039788">
    <property type="entry name" value="NOL4/NOL4L"/>
</dbReference>
<sequence>MNDRIMSSSPHGEAGKTAQDYRELESKTNYSPAQHYQPHSLNLQEQQQQYRHVSQRATESINPLNLKRELYSIKEQEELGELKSGCKETTNQDIDYDADVDDDVVGDKLLVHSGQDTRESTAEKAQKTLSEKEHIYELFQPWAIKTYGDHSKTKTITMRKKVRILKALEGKEHSRPDSSKFRFWVKTKGFTTNRPDNFLDAPCTPQCLKPLPPDAVLSDNPADVNLYVASTSKDLDKRHYRKVAVVEEFFDIIFNIHMELGGRSGLHAGQKRTYRIISETYAFLPREAVTRFLSICPECKKNLRPSSPATCRAEVPQNESSSEVEALNYSSHTESSLEAGPTTKISTKSTSVSGISISAAKRRRYSSPDNSLKPTIATLETKKHSEDLYRRKSSPPISGPGTRLPKIRVNPYLQRPFTPPIPESSNLADSPYGLSFDFHTLKSRENLMRYYDFMRRLYEGNLQMSVPQIPNISFEKKPLQTANLAKQSQKKPVQKPLESSITSSSDDETDNVTIINPKRFKNSPESLLLKKALELPLKVPVINRNTVSTCFSTSSSSSSANPLSQACAINLSKQTLSVFSSALETPKAPKTASMPTTSTPTSVKTEAITPPKSTITTSLRIPQIRSTSMLPPNPKETTESLHRKALDYSHQIPLAGLKQKLPFINSSGSVCSADLRVCGIYSIDTVRPGNGWGLNSGGNALRKLSISLTGRSLIFIFCTGFSVVVSGLSFANAGVTLSDVVGFLGGFSLPNFSFPSSPVSGLQVVVMGSAVVACGVVSSVSSSSLFFDVVVRGSAGVAVDVVVALEPYCCSKNSSKLGNFGVVFSIFGFDVVVDVVVVVVDVVVVVLLGVVVRGICFKSGQLQVFMVVGLTWFGVVVCSSKSSSKIFHSGSSSSGVGSQGLVSGPKLKLGQ</sequence>
<reference evidence="4" key="1">
    <citation type="submission" date="2015-01" db="EMBL/GenBank/DDBJ databases">
        <authorList>
            <person name="Aksoy S."/>
            <person name="Warren W."/>
            <person name="Wilson R.K."/>
        </authorList>
    </citation>
    <scope>NUCLEOTIDE SEQUENCE [LARGE SCALE GENOMIC DNA]</scope>
    <source>
        <strain evidence="4">IAEA</strain>
    </source>
</reference>
<keyword evidence="2" id="KW-0472">Membrane</keyword>
<name>A0A1B0B1F6_9MUSC</name>
<dbReference type="PANTHER" id="PTHR12449">
    <property type="entry name" value="DEATH DOMAIN-CONTAINING PROTEIN"/>
    <property type="match status" value="1"/>
</dbReference>
<dbReference type="EMBL" id="JXJN01007122">
    <property type="status" value="NOT_ANNOTATED_CDS"/>
    <property type="molecule type" value="Genomic_DNA"/>
</dbReference>
<evidence type="ECO:0000256" key="1">
    <source>
        <dbReference type="SAM" id="MobiDB-lite"/>
    </source>
</evidence>
<dbReference type="AlphaFoldDB" id="A0A1B0B1F6"/>
<dbReference type="Proteomes" id="UP000092460">
    <property type="component" value="Unassembled WGS sequence"/>
</dbReference>
<feature type="region of interest" description="Disordered" evidence="1">
    <location>
        <begin position="481"/>
        <end position="511"/>
    </location>
</feature>
<feature type="compositionally biased region" description="Basic and acidic residues" evidence="1">
    <location>
        <begin position="380"/>
        <end position="390"/>
    </location>
</feature>
<feature type="transmembrane region" description="Helical" evidence="2">
    <location>
        <begin position="822"/>
        <end position="850"/>
    </location>
</feature>
<accession>A0A1B0B1F6</accession>
<feature type="transmembrane region" description="Helical" evidence="2">
    <location>
        <begin position="712"/>
        <end position="737"/>
    </location>
</feature>
<evidence type="ECO:0000256" key="2">
    <source>
        <dbReference type="SAM" id="Phobius"/>
    </source>
</evidence>
<feature type="compositionally biased region" description="Low complexity" evidence="1">
    <location>
        <begin position="888"/>
        <end position="904"/>
    </location>
</feature>
<dbReference type="STRING" id="67801.A0A1B0B1F6"/>
<feature type="compositionally biased region" description="Polar residues" evidence="1">
    <location>
        <begin position="1"/>
        <end position="10"/>
    </location>
</feature>
<feature type="compositionally biased region" description="Low complexity" evidence="1">
    <location>
        <begin position="588"/>
        <end position="606"/>
    </location>
</feature>
<proteinExistence type="predicted"/>
<dbReference type="PANTHER" id="PTHR12449:SF22">
    <property type="entry name" value="NUCLEOLAR PROTEIN 4"/>
    <property type="match status" value="1"/>
</dbReference>
<keyword evidence="2" id="KW-1133">Transmembrane helix</keyword>
<evidence type="ECO:0000313" key="3">
    <source>
        <dbReference type="EnsemblMetazoa" id="GPPI015691-PA"/>
    </source>
</evidence>
<dbReference type="EnsemblMetazoa" id="GPPI015691-RA">
    <property type="protein sequence ID" value="GPPI015691-PA"/>
    <property type="gene ID" value="GPPI015691"/>
</dbReference>
<reference evidence="3" key="2">
    <citation type="submission" date="2020-05" db="UniProtKB">
        <authorList>
            <consortium name="EnsemblMetazoa"/>
        </authorList>
    </citation>
    <scope>IDENTIFICATION</scope>
    <source>
        <strain evidence="3">IAEA</strain>
    </source>
</reference>
<feature type="region of interest" description="Disordered" evidence="1">
    <location>
        <begin position="587"/>
        <end position="606"/>
    </location>
</feature>
<feature type="compositionally biased region" description="Low complexity" evidence="1">
    <location>
        <begin position="342"/>
        <end position="358"/>
    </location>
</feature>
<evidence type="ECO:0000313" key="4">
    <source>
        <dbReference type="Proteomes" id="UP000092460"/>
    </source>
</evidence>
<feature type="region of interest" description="Disordered" evidence="1">
    <location>
        <begin position="1"/>
        <end position="39"/>
    </location>
</feature>
<evidence type="ECO:0008006" key="5">
    <source>
        <dbReference type="Google" id="ProtNLM"/>
    </source>
</evidence>
<protein>
    <recommendedName>
        <fullName evidence="5">Nucleolar protein 4</fullName>
    </recommendedName>
</protein>
<feature type="compositionally biased region" description="Polar residues" evidence="1">
    <location>
        <begin position="317"/>
        <end position="336"/>
    </location>
</feature>
<keyword evidence="4" id="KW-1185">Reference proteome</keyword>
<organism evidence="3 4">
    <name type="scientific">Glossina palpalis gambiensis</name>
    <dbReference type="NCBI Taxonomy" id="67801"/>
    <lineage>
        <taxon>Eukaryota</taxon>
        <taxon>Metazoa</taxon>
        <taxon>Ecdysozoa</taxon>
        <taxon>Arthropoda</taxon>
        <taxon>Hexapoda</taxon>
        <taxon>Insecta</taxon>
        <taxon>Pterygota</taxon>
        <taxon>Neoptera</taxon>
        <taxon>Endopterygota</taxon>
        <taxon>Diptera</taxon>
        <taxon>Brachycera</taxon>
        <taxon>Muscomorpha</taxon>
        <taxon>Hippoboscoidea</taxon>
        <taxon>Glossinidae</taxon>
        <taxon>Glossina</taxon>
    </lineage>
</organism>